<dbReference type="PANTHER" id="PTHR43194:SF2">
    <property type="entry name" value="PEROXISOMAL MEMBRANE PROTEIN LPX1"/>
    <property type="match status" value="1"/>
</dbReference>
<evidence type="ECO:0000313" key="2">
    <source>
        <dbReference type="EMBL" id="MBL0886937.1"/>
    </source>
</evidence>
<protein>
    <submittedName>
        <fullName evidence="2">Alpha/beta fold hydrolase</fullName>
    </submittedName>
</protein>
<feature type="domain" description="Serine aminopeptidase S33" evidence="1">
    <location>
        <begin position="14"/>
        <end position="131"/>
    </location>
</feature>
<evidence type="ECO:0000313" key="3">
    <source>
        <dbReference type="Proteomes" id="UP000675409"/>
    </source>
</evidence>
<comment type="caution">
    <text evidence="2">The sequence shown here is derived from an EMBL/GenBank/DDBJ whole genome shotgun (WGS) entry which is preliminary data.</text>
</comment>
<accession>A0ABS1LN00</accession>
<dbReference type="InterPro" id="IPR050228">
    <property type="entry name" value="Carboxylesterase_BioH"/>
</dbReference>
<evidence type="ECO:0000259" key="1">
    <source>
        <dbReference type="Pfam" id="PF12146"/>
    </source>
</evidence>
<gene>
    <name evidence="2" type="ORF">HGK34_11720</name>
</gene>
<dbReference type="PANTHER" id="PTHR43194">
    <property type="entry name" value="HYDROLASE ALPHA/BETA FOLD FAMILY"/>
    <property type="match status" value="1"/>
</dbReference>
<dbReference type="Gene3D" id="3.40.50.1820">
    <property type="entry name" value="alpha/beta hydrolase"/>
    <property type="match status" value="1"/>
</dbReference>
<dbReference type="InterPro" id="IPR000639">
    <property type="entry name" value="Epox_hydrolase-like"/>
</dbReference>
<dbReference type="RefSeq" id="WP_201847402.1">
    <property type="nucleotide sequence ID" value="NZ_JABBYC010000018.1"/>
</dbReference>
<name>A0ABS1LN00_9MICO</name>
<dbReference type="SUPFAM" id="SSF53474">
    <property type="entry name" value="alpha/beta-Hydrolases"/>
    <property type="match status" value="1"/>
</dbReference>
<sequence>MSPLHVTRTPAPPPARGTVLALHGMMESGPTLRSAADTWAAAGWSVVAPDLRGHGRSPRWDPADRRHPGDRLAQDVVDLLDDLTGERAGHGPLVLFGHSAGGGVAAAAAVRRAGLVDGVVLEDPFWRLPVTRHQDPAVARQAHRGLVDRQAMTASELISWGRSRHPGWDPAELPEWAAAQHDADPALVRNGDVIPTPPWPQLLADLAGADVPVQVVTGSGPLAGMTVEHRRLLVARGAHLVVVPDANHFVRRDAPEAFARATTAFLERVAAR</sequence>
<organism evidence="2 3">
    <name type="scientific">Myceligenerans indicum</name>
    <dbReference type="NCBI Taxonomy" id="2593663"/>
    <lineage>
        <taxon>Bacteria</taxon>
        <taxon>Bacillati</taxon>
        <taxon>Actinomycetota</taxon>
        <taxon>Actinomycetes</taxon>
        <taxon>Micrococcales</taxon>
        <taxon>Promicromonosporaceae</taxon>
        <taxon>Myceligenerans</taxon>
    </lineage>
</organism>
<reference evidence="2 3" key="1">
    <citation type="journal article" date="2021" name="Arch. Microbiol.">
        <title>Myceligenerans indicum sp. nov., an actinobacterium isolated from mangrove sediment of Sundarbans, India.</title>
        <authorList>
            <person name="Asha K."/>
            <person name="Bhadury P."/>
        </authorList>
    </citation>
    <scope>NUCLEOTIDE SEQUENCE [LARGE SCALE GENOMIC DNA]</scope>
    <source>
        <strain evidence="2 3">I2</strain>
    </source>
</reference>
<keyword evidence="2" id="KW-0378">Hydrolase</keyword>
<dbReference type="GO" id="GO:0016787">
    <property type="term" value="F:hydrolase activity"/>
    <property type="evidence" value="ECO:0007669"/>
    <property type="project" value="UniProtKB-KW"/>
</dbReference>
<dbReference type="InterPro" id="IPR029058">
    <property type="entry name" value="AB_hydrolase_fold"/>
</dbReference>
<dbReference type="InterPro" id="IPR022742">
    <property type="entry name" value="Hydrolase_4"/>
</dbReference>
<dbReference type="PRINTS" id="PR00412">
    <property type="entry name" value="EPOXHYDRLASE"/>
</dbReference>
<dbReference type="EMBL" id="JABBYC010000018">
    <property type="protein sequence ID" value="MBL0886937.1"/>
    <property type="molecule type" value="Genomic_DNA"/>
</dbReference>
<dbReference type="Proteomes" id="UP000675409">
    <property type="component" value="Unassembled WGS sequence"/>
</dbReference>
<keyword evidence="3" id="KW-1185">Reference proteome</keyword>
<proteinExistence type="predicted"/>
<dbReference type="Pfam" id="PF12146">
    <property type="entry name" value="Hydrolase_4"/>
    <property type="match status" value="1"/>
</dbReference>